<dbReference type="Proteomes" id="UP000781958">
    <property type="component" value="Unassembled WGS sequence"/>
</dbReference>
<accession>A0ABS4SRF7</accession>
<protein>
    <submittedName>
        <fullName evidence="1">Uncharacterized protein</fullName>
    </submittedName>
</protein>
<dbReference type="EMBL" id="JAGINP010000020">
    <property type="protein sequence ID" value="MBP2295158.1"/>
    <property type="molecule type" value="Genomic_DNA"/>
</dbReference>
<keyword evidence="2" id="KW-1185">Reference proteome</keyword>
<organism evidence="1 2">
    <name type="scientific">Azospirillum rugosum</name>
    <dbReference type="NCBI Taxonomy" id="416170"/>
    <lineage>
        <taxon>Bacteria</taxon>
        <taxon>Pseudomonadati</taxon>
        <taxon>Pseudomonadota</taxon>
        <taxon>Alphaproteobacteria</taxon>
        <taxon>Rhodospirillales</taxon>
        <taxon>Azospirillaceae</taxon>
        <taxon>Azospirillum</taxon>
    </lineage>
</organism>
<name>A0ABS4SRF7_9PROT</name>
<proteinExistence type="predicted"/>
<comment type="caution">
    <text evidence="1">The sequence shown here is derived from an EMBL/GenBank/DDBJ whole genome shotgun (WGS) entry which is preliminary data.</text>
</comment>
<evidence type="ECO:0000313" key="2">
    <source>
        <dbReference type="Proteomes" id="UP000781958"/>
    </source>
</evidence>
<sequence length="120" mass="13424">MTEQQNVNFAALSMPNVEYHPNRDRFVFRSAETGRIELIPAEEVLAIARDVVSANGVAEIQYRAIALPATQQRTAVVVHDSESDQYVTMVYWAAFQPGQEHAEEFGGMALEQVLDWIEAA</sequence>
<evidence type="ECO:0000313" key="1">
    <source>
        <dbReference type="EMBL" id="MBP2295158.1"/>
    </source>
</evidence>
<gene>
    <name evidence="1" type="ORF">J2851_004961</name>
</gene>
<reference evidence="1 2" key="1">
    <citation type="submission" date="2021-03" db="EMBL/GenBank/DDBJ databases">
        <title>Genomic Encyclopedia of Type Strains, Phase III (KMG-III): the genomes of soil and plant-associated and newly described type strains.</title>
        <authorList>
            <person name="Whitman W."/>
        </authorList>
    </citation>
    <scope>NUCLEOTIDE SEQUENCE [LARGE SCALE GENOMIC DNA]</scope>
    <source>
        <strain evidence="1 2">IMMIB AFH-6</strain>
    </source>
</reference>
<dbReference type="RefSeq" id="WP_209769568.1">
    <property type="nucleotide sequence ID" value="NZ_JAGINP010000020.1"/>
</dbReference>